<evidence type="ECO:0000313" key="2">
    <source>
        <dbReference type="Proteomes" id="UP000799436"/>
    </source>
</evidence>
<sequence length="171" mass="18526">MYMHSQNTLPTPPASTLLRSKIFRIKGRGGRLAVCCIWQAALCVALEIRLLSSAYLQYTIHDALSGPRLHCSRPSSYQARVYEDESQSLGRNYHDLSSLDAPDALAAPSAHPIHPHQHPLSPKSSPVLTPDIAWACGRPRQFADKRQIAGGRAAAFEGQAACMGVIDVGGL</sequence>
<protein>
    <submittedName>
        <fullName evidence="1">Uncharacterized protein</fullName>
    </submittedName>
</protein>
<dbReference type="AlphaFoldDB" id="A0A6G1LE83"/>
<name>A0A6G1LE83_9PEZI</name>
<gene>
    <name evidence="1" type="ORF">EJ03DRAFT_381951</name>
</gene>
<organism evidence="1 2">
    <name type="scientific">Teratosphaeria nubilosa</name>
    <dbReference type="NCBI Taxonomy" id="161662"/>
    <lineage>
        <taxon>Eukaryota</taxon>
        <taxon>Fungi</taxon>
        <taxon>Dikarya</taxon>
        <taxon>Ascomycota</taxon>
        <taxon>Pezizomycotina</taxon>
        <taxon>Dothideomycetes</taxon>
        <taxon>Dothideomycetidae</taxon>
        <taxon>Mycosphaerellales</taxon>
        <taxon>Teratosphaeriaceae</taxon>
        <taxon>Teratosphaeria</taxon>
    </lineage>
</organism>
<reference evidence="1" key="1">
    <citation type="journal article" date="2020" name="Stud. Mycol.">
        <title>101 Dothideomycetes genomes: a test case for predicting lifestyles and emergence of pathogens.</title>
        <authorList>
            <person name="Haridas S."/>
            <person name="Albert R."/>
            <person name="Binder M."/>
            <person name="Bloem J."/>
            <person name="Labutti K."/>
            <person name="Salamov A."/>
            <person name="Andreopoulos B."/>
            <person name="Baker S."/>
            <person name="Barry K."/>
            <person name="Bills G."/>
            <person name="Bluhm B."/>
            <person name="Cannon C."/>
            <person name="Castanera R."/>
            <person name="Culley D."/>
            <person name="Daum C."/>
            <person name="Ezra D."/>
            <person name="Gonzalez J."/>
            <person name="Henrissat B."/>
            <person name="Kuo A."/>
            <person name="Liang C."/>
            <person name="Lipzen A."/>
            <person name="Lutzoni F."/>
            <person name="Magnuson J."/>
            <person name="Mondo S."/>
            <person name="Nolan M."/>
            <person name="Ohm R."/>
            <person name="Pangilinan J."/>
            <person name="Park H.-J."/>
            <person name="Ramirez L."/>
            <person name="Alfaro M."/>
            <person name="Sun H."/>
            <person name="Tritt A."/>
            <person name="Yoshinaga Y."/>
            <person name="Zwiers L.-H."/>
            <person name="Turgeon B."/>
            <person name="Goodwin S."/>
            <person name="Spatafora J."/>
            <person name="Crous P."/>
            <person name="Grigoriev I."/>
        </authorList>
    </citation>
    <scope>NUCLEOTIDE SEQUENCE</scope>
    <source>
        <strain evidence="1">CBS 116005</strain>
    </source>
</reference>
<accession>A0A6G1LE83</accession>
<dbReference type="EMBL" id="ML995825">
    <property type="protein sequence ID" value="KAF2770474.1"/>
    <property type="molecule type" value="Genomic_DNA"/>
</dbReference>
<keyword evidence="2" id="KW-1185">Reference proteome</keyword>
<evidence type="ECO:0000313" key="1">
    <source>
        <dbReference type="EMBL" id="KAF2770474.1"/>
    </source>
</evidence>
<proteinExistence type="predicted"/>
<dbReference type="Proteomes" id="UP000799436">
    <property type="component" value="Unassembled WGS sequence"/>
</dbReference>